<dbReference type="AlphaFoldDB" id="F4L367"/>
<keyword evidence="1" id="KW-0812">Transmembrane</keyword>
<dbReference type="HOGENOM" id="CLU_1494240_0_0_10"/>
<proteinExistence type="predicted"/>
<dbReference type="Proteomes" id="UP000008461">
    <property type="component" value="Chromosome"/>
</dbReference>
<reference evidence="2 3" key="1">
    <citation type="journal article" date="2011" name="Stand. Genomic Sci.">
        <title>Complete genome sequence of Haliscomenobacter hydrossis type strain (O).</title>
        <authorList>
            <consortium name="US DOE Joint Genome Institute (JGI-PGF)"/>
            <person name="Daligault H."/>
            <person name="Lapidus A."/>
            <person name="Zeytun A."/>
            <person name="Nolan M."/>
            <person name="Lucas S."/>
            <person name="Del Rio T.G."/>
            <person name="Tice H."/>
            <person name="Cheng J.F."/>
            <person name="Tapia R."/>
            <person name="Han C."/>
            <person name="Goodwin L."/>
            <person name="Pitluck S."/>
            <person name="Liolios K."/>
            <person name="Pagani I."/>
            <person name="Ivanova N."/>
            <person name="Huntemann M."/>
            <person name="Mavromatis K."/>
            <person name="Mikhailova N."/>
            <person name="Pati A."/>
            <person name="Chen A."/>
            <person name="Palaniappan K."/>
            <person name="Land M."/>
            <person name="Hauser L."/>
            <person name="Brambilla E.M."/>
            <person name="Rohde M."/>
            <person name="Verbarg S."/>
            <person name="Goker M."/>
            <person name="Bristow J."/>
            <person name="Eisen J.A."/>
            <person name="Markowitz V."/>
            <person name="Hugenholtz P."/>
            <person name="Kyrpides N.C."/>
            <person name="Klenk H.P."/>
            <person name="Woyke T."/>
        </authorList>
    </citation>
    <scope>NUCLEOTIDE SEQUENCE [LARGE SCALE GENOMIC DNA]</scope>
    <source>
        <strain evidence="3">ATCC 27775 / DSM 1100 / LMG 10767 / O</strain>
    </source>
</reference>
<dbReference type="RefSeq" id="WP_013765272.1">
    <property type="nucleotide sequence ID" value="NC_015510.1"/>
</dbReference>
<feature type="transmembrane region" description="Helical" evidence="1">
    <location>
        <begin position="26"/>
        <end position="44"/>
    </location>
</feature>
<keyword evidence="1" id="KW-0472">Membrane</keyword>
<organism evidence="2 3">
    <name type="scientific">Haliscomenobacter hydrossis (strain ATCC 27775 / DSM 1100 / LMG 10767 / O)</name>
    <dbReference type="NCBI Taxonomy" id="760192"/>
    <lineage>
        <taxon>Bacteria</taxon>
        <taxon>Pseudomonadati</taxon>
        <taxon>Bacteroidota</taxon>
        <taxon>Saprospiria</taxon>
        <taxon>Saprospirales</taxon>
        <taxon>Haliscomenobacteraceae</taxon>
        <taxon>Haliscomenobacter</taxon>
    </lineage>
</organism>
<dbReference type="KEGG" id="hhy:Halhy_2861"/>
<protein>
    <submittedName>
        <fullName evidence="2">Uncharacterized protein</fullName>
    </submittedName>
</protein>
<dbReference type="OrthoDB" id="9182053at2"/>
<evidence type="ECO:0000256" key="1">
    <source>
        <dbReference type="SAM" id="Phobius"/>
    </source>
</evidence>
<keyword evidence="1" id="KW-1133">Transmembrane helix</keyword>
<name>F4L367_HALH1</name>
<evidence type="ECO:0000313" key="2">
    <source>
        <dbReference type="EMBL" id="AEE50726.1"/>
    </source>
</evidence>
<gene>
    <name evidence="2" type="ordered locus">Halhy_2861</name>
</gene>
<keyword evidence="3" id="KW-1185">Reference proteome</keyword>
<sequence>MNKVAKKYQTGPMRAPAPQQPKNPRVVLLFFMVCSCILAILATWKDTNFLEQDAGGGLKLSSSREAQLQQRLQRLERCEQYVLRAKFSGFYPCYHCAADTLIFLRAGEVWKYGITIQGEKGRYRNWVTTLGLRYRVQFRGTIQDCLRQETLKIYQYALLPENTRRKLPLIRPPGNKVDL</sequence>
<dbReference type="EMBL" id="CP002691">
    <property type="protein sequence ID" value="AEE50726.1"/>
    <property type="molecule type" value="Genomic_DNA"/>
</dbReference>
<evidence type="ECO:0000313" key="3">
    <source>
        <dbReference type="Proteomes" id="UP000008461"/>
    </source>
</evidence>
<reference key="2">
    <citation type="submission" date="2011-04" db="EMBL/GenBank/DDBJ databases">
        <title>Complete sequence of chromosome of Haliscomenobacter hydrossis DSM 1100.</title>
        <authorList>
            <consortium name="US DOE Joint Genome Institute (JGI-PGF)"/>
            <person name="Lucas S."/>
            <person name="Han J."/>
            <person name="Lapidus A."/>
            <person name="Bruce D."/>
            <person name="Goodwin L."/>
            <person name="Pitluck S."/>
            <person name="Peters L."/>
            <person name="Kyrpides N."/>
            <person name="Mavromatis K."/>
            <person name="Ivanova N."/>
            <person name="Ovchinnikova G."/>
            <person name="Pagani I."/>
            <person name="Daligault H."/>
            <person name="Detter J.C."/>
            <person name="Han C."/>
            <person name="Land M."/>
            <person name="Hauser L."/>
            <person name="Markowitz V."/>
            <person name="Cheng J.-F."/>
            <person name="Hugenholtz P."/>
            <person name="Woyke T."/>
            <person name="Wu D."/>
            <person name="Verbarg S."/>
            <person name="Frueling A."/>
            <person name="Brambilla E."/>
            <person name="Klenk H.-P."/>
            <person name="Eisen J.A."/>
        </authorList>
    </citation>
    <scope>NUCLEOTIDE SEQUENCE</scope>
    <source>
        <strain>DSM 1100</strain>
    </source>
</reference>
<accession>F4L367</accession>